<dbReference type="PIRSF" id="PIRSF004848">
    <property type="entry name" value="YBL036c_PLPDEIII"/>
    <property type="match status" value="1"/>
</dbReference>
<dbReference type="InterPro" id="IPR001608">
    <property type="entry name" value="Ala_racemase_N"/>
</dbReference>
<dbReference type="EMBL" id="SEOL01000001">
    <property type="protein sequence ID" value="MBL0848743.1"/>
    <property type="molecule type" value="Genomic_DNA"/>
</dbReference>
<accession>A0A937DKZ9</accession>
<evidence type="ECO:0000256" key="2">
    <source>
        <dbReference type="HAMAP-Rule" id="MF_02087"/>
    </source>
</evidence>
<dbReference type="InterPro" id="IPR029066">
    <property type="entry name" value="PLP-binding_barrel"/>
</dbReference>
<protein>
    <recommendedName>
        <fullName evidence="2">Pyridoxal phosphate homeostasis protein</fullName>
        <shortName evidence="2">PLP homeostasis protein</shortName>
    </recommendedName>
</protein>
<evidence type="ECO:0000256" key="4">
    <source>
        <dbReference type="RuleBase" id="RU004514"/>
    </source>
</evidence>
<dbReference type="HAMAP" id="MF_02087">
    <property type="entry name" value="PLP_homeostasis"/>
    <property type="match status" value="1"/>
</dbReference>
<keyword evidence="1 2" id="KW-0663">Pyridoxal phosphate</keyword>
<dbReference type="FunFam" id="3.20.20.10:FF:000018">
    <property type="entry name" value="Pyridoxal phosphate homeostasis protein"/>
    <property type="match status" value="1"/>
</dbReference>
<comment type="cofactor">
    <cofactor evidence="3">
        <name>pyridoxal 5'-phosphate</name>
        <dbReference type="ChEBI" id="CHEBI:597326"/>
    </cofactor>
</comment>
<dbReference type="Pfam" id="PF01168">
    <property type="entry name" value="Ala_racemase_N"/>
    <property type="match status" value="1"/>
</dbReference>
<dbReference type="SUPFAM" id="SSF51419">
    <property type="entry name" value="PLP-binding barrel"/>
    <property type="match status" value="1"/>
</dbReference>
<dbReference type="NCBIfam" id="TIGR00044">
    <property type="entry name" value="YggS family pyridoxal phosphate-dependent enzyme"/>
    <property type="match status" value="1"/>
</dbReference>
<sequence>MLLKNQLQVFRQKILTNEVISRRPKGSVSLVAVSKMVDIRTIYSALSYGQTVFAENKLQEAQKKWPSLKKYWSVELRFIGSVQSKKVPEIVSLFDIIETVDREKIAHFLSIEMKKQNRYLPIYIQVNTGNETQKSGVMPKDAERFIVLCQQKYQLRVEGLMCIPPINVNPGPHFCLLSKIAKECGIQKLSMGMTSDYNTAIMFGATSVRIGSGIFGKRLSTT</sequence>
<feature type="modified residue" description="N6-(pyridoxal phosphate)lysine" evidence="2 3">
    <location>
        <position position="35"/>
    </location>
</feature>
<evidence type="ECO:0000313" key="6">
    <source>
        <dbReference type="EMBL" id="MBL0848743.1"/>
    </source>
</evidence>
<dbReference type="CDD" id="cd00635">
    <property type="entry name" value="PLPDE_III_YBL036c_like"/>
    <property type="match status" value="1"/>
</dbReference>
<feature type="domain" description="Alanine racemase N-terminal" evidence="5">
    <location>
        <begin position="25"/>
        <end position="217"/>
    </location>
</feature>
<dbReference type="PANTHER" id="PTHR10146">
    <property type="entry name" value="PROLINE SYNTHETASE CO-TRANSCRIBED BACTERIAL HOMOLOG PROTEIN"/>
    <property type="match status" value="1"/>
</dbReference>
<organism evidence="6 7">
    <name type="scientific">Candidatus Liberibacter ctenarytainae</name>
    <dbReference type="NCBI Taxonomy" id="2020335"/>
    <lineage>
        <taxon>Bacteria</taxon>
        <taxon>Pseudomonadati</taxon>
        <taxon>Pseudomonadota</taxon>
        <taxon>Alphaproteobacteria</taxon>
        <taxon>Hyphomicrobiales</taxon>
        <taxon>Rhizobiaceae</taxon>
        <taxon>Liberibacter</taxon>
    </lineage>
</organism>
<dbReference type="Proteomes" id="UP000736856">
    <property type="component" value="Unassembled WGS sequence"/>
</dbReference>
<dbReference type="InterPro" id="IPR011078">
    <property type="entry name" value="PyrdxlP_homeostasis"/>
</dbReference>
<comment type="caution">
    <text evidence="6">The sequence shown here is derived from an EMBL/GenBank/DDBJ whole genome shotgun (WGS) entry which is preliminary data.</text>
</comment>
<evidence type="ECO:0000313" key="7">
    <source>
        <dbReference type="Proteomes" id="UP000736856"/>
    </source>
</evidence>
<reference evidence="6" key="1">
    <citation type="submission" date="2019-02" db="EMBL/GenBank/DDBJ databases">
        <title>A novel Candidatus Liberibacter species associated with the New Zealand native fuchsia psyllid, Ctenarytaina fuchsiae.</title>
        <authorList>
            <person name="Thompson S.M."/>
            <person name="Jorgensen N."/>
            <person name="David C."/>
            <person name="Bulman S.R."/>
            <person name="Smith G.R."/>
        </authorList>
    </citation>
    <scope>NUCLEOTIDE SEQUENCE</scope>
    <source>
        <strain evidence="6">Oxford</strain>
    </source>
</reference>
<name>A0A937DKZ9_9HYPH</name>
<dbReference type="AlphaFoldDB" id="A0A937DKZ9"/>
<evidence type="ECO:0000259" key="5">
    <source>
        <dbReference type="Pfam" id="PF01168"/>
    </source>
</evidence>
<comment type="function">
    <text evidence="2">Pyridoxal 5'-phosphate (PLP)-binding protein, which is involved in PLP homeostasis.</text>
</comment>
<evidence type="ECO:0000256" key="1">
    <source>
        <dbReference type="ARBA" id="ARBA00022898"/>
    </source>
</evidence>
<dbReference type="GO" id="GO:0030170">
    <property type="term" value="F:pyridoxal phosphate binding"/>
    <property type="evidence" value="ECO:0007669"/>
    <property type="project" value="UniProtKB-UniRule"/>
</dbReference>
<gene>
    <name evidence="6" type="ORF">EU981_01375</name>
</gene>
<evidence type="ECO:0000256" key="3">
    <source>
        <dbReference type="PIRSR" id="PIRSR004848-1"/>
    </source>
</evidence>
<dbReference type="Gene3D" id="3.20.20.10">
    <property type="entry name" value="Alanine racemase"/>
    <property type="match status" value="1"/>
</dbReference>
<comment type="similarity">
    <text evidence="2 4">Belongs to the pyridoxal phosphate-binding protein YggS/PROSC family.</text>
</comment>
<proteinExistence type="inferred from homology"/>
<dbReference type="PANTHER" id="PTHR10146:SF14">
    <property type="entry name" value="PYRIDOXAL PHOSPHATE HOMEOSTASIS PROTEIN"/>
    <property type="match status" value="1"/>
</dbReference>